<reference evidence="1 2" key="1">
    <citation type="submission" date="2018-08" db="EMBL/GenBank/DDBJ databases">
        <title>Genome and evolution of the arbuscular mycorrhizal fungus Diversispora epigaea (formerly Glomus versiforme) and its bacterial endosymbionts.</title>
        <authorList>
            <person name="Sun X."/>
            <person name="Fei Z."/>
            <person name="Harrison M."/>
        </authorList>
    </citation>
    <scope>NUCLEOTIDE SEQUENCE [LARGE SCALE GENOMIC DNA]</scope>
    <source>
        <strain evidence="1 2">IT104</strain>
    </source>
</reference>
<evidence type="ECO:0000313" key="2">
    <source>
        <dbReference type="Proteomes" id="UP000266861"/>
    </source>
</evidence>
<evidence type="ECO:0000313" key="1">
    <source>
        <dbReference type="EMBL" id="RHZ73558.1"/>
    </source>
</evidence>
<keyword evidence="2" id="KW-1185">Reference proteome</keyword>
<dbReference type="EMBL" id="PQFF01000213">
    <property type="protein sequence ID" value="RHZ73558.1"/>
    <property type="molecule type" value="Genomic_DNA"/>
</dbReference>
<name>A0A397IH56_9GLOM</name>
<comment type="caution">
    <text evidence="1">The sequence shown here is derived from an EMBL/GenBank/DDBJ whole genome shotgun (WGS) entry which is preliminary data.</text>
</comment>
<gene>
    <name evidence="1" type="ORF">Glove_230g198</name>
</gene>
<sequence>MLNVPRFIDGCCKDEPKSKKVIEFEKRAPRPRRHFQSSFRLFEKEELRKSCWRNLVKKIYMVLCELVI</sequence>
<protein>
    <submittedName>
        <fullName evidence="1">Uncharacterized protein</fullName>
    </submittedName>
</protein>
<dbReference type="AlphaFoldDB" id="A0A397IH56"/>
<proteinExistence type="predicted"/>
<dbReference type="Proteomes" id="UP000266861">
    <property type="component" value="Unassembled WGS sequence"/>
</dbReference>
<organism evidence="1 2">
    <name type="scientific">Diversispora epigaea</name>
    <dbReference type="NCBI Taxonomy" id="1348612"/>
    <lineage>
        <taxon>Eukaryota</taxon>
        <taxon>Fungi</taxon>
        <taxon>Fungi incertae sedis</taxon>
        <taxon>Mucoromycota</taxon>
        <taxon>Glomeromycotina</taxon>
        <taxon>Glomeromycetes</taxon>
        <taxon>Diversisporales</taxon>
        <taxon>Diversisporaceae</taxon>
        <taxon>Diversispora</taxon>
    </lineage>
</organism>
<accession>A0A397IH56</accession>